<protein>
    <submittedName>
        <fullName evidence="1">Uncharacterized protein</fullName>
    </submittedName>
</protein>
<reference evidence="1 2" key="1">
    <citation type="journal article" date="2014" name="Front. Microbiol.">
        <title>Comparative genomics defines the core genome of the growing N4-like phage genus and identifies N4-like Roseophage specific genes.</title>
        <authorList>
            <person name="Chan J.Z."/>
            <person name="Millard A.D."/>
            <person name="Mann N.H."/>
            <person name="Schafer H."/>
        </authorList>
    </citation>
    <scope>NUCLEOTIDE SEQUENCE [LARGE SCALE GENOMIC DNA]</scope>
</reference>
<evidence type="ECO:0000313" key="1">
    <source>
        <dbReference type="EMBL" id="CBX88013.1"/>
    </source>
</evidence>
<organism evidence="1 2">
    <name type="scientific">Roseovarius Plymouth podovirus 1</name>
    <dbReference type="NCBI Taxonomy" id="926474"/>
    <lineage>
        <taxon>Viruses</taxon>
        <taxon>Duplodnaviria</taxon>
        <taxon>Heunggongvirae</taxon>
        <taxon>Uroviricota</taxon>
        <taxon>Caudoviricetes</taxon>
        <taxon>Schitoviridae</taxon>
        <taxon>Rhodovirinae</taxon>
        <taxon>Plymouthvirus</taxon>
    </lineage>
</organism>
<accession>K4Q568</accession>
<proteinExistence type="predicted"/>
<dbReference type="EMBL" id="FR719956">
    <property type="protein sequence ID" value="CBX88013.1"/>
    <property type="molecule type" value="Genomic_DNA"/>
</dbReference>
<dbReference type="GeneID" id="55803118"/>
<dbReference type="RefSeq" id="YP_009874075.1">
    <property type="nucleotide sequence ID" value="NC_049345.1"/>
</dbReference>
<evidence type="ECO:0000313" key="2">
    <source>
        <dbReference type="Proteomes" id="UP000327462"/>
    </source>
</evidence>
<sequence>MSLVVAIIAAKTVLYTDNPDHLSVSSVYEERAYRLRLMISEHEPVYPHRNGTVSAIQIETKRLKQIQHGMITLPFWWPMVHQYSAYIKRKRHD</sequence>
<dbReference type="KEGG" id="vg:55803118"/>
<dbReference type="Proteomes" id="UP000327462">
    <property type="component" value="Segment"/>
</dbReference>
<keyword evidence="2" id="KW-1185">Reference proteome</keyword>
<name>K4Q568_9CAUD</name>